<protein>
    <recommendedName>
        <fullName evidence="6">Phenylalanine--tRNA ligase beta subunit</fullName>
        <ecNumber evidence="5">6.1.1.20</ecNumber>
    </recommendedName>
    <alternativeName>
        <fullName evidence="17">Phenylalanyl-tRNA synthetase beta subunit</fullName>
    </alternativeName>
</protein>
<dbReference type="SUPFAM" id="SSF55681">
    <property type="entry name" value="Class II aaRS and biotin synthetases"/>
    <property type="match status" value="1"/>
</dbReference>
<evidence type="ECO:0000256" key="14">
    <source>
        <dbReference type="ARBA" id="ARBA00022884"/>
    </source>
</evidence>
<dbReference type="Pfam" id="PF17759">
    <property type="entry name" value="tRNA_synthFbeta"/>
    <property type="match status" value="1"/>
</dbReference>
<dbReference type="AlphaFoldDB" id="A0A9D2B4M5"/>
<proteinExistence type="inferred from homology"/>
<evidence type="ECO:0000256" key="8">
    <source>
        <dbReference type="ARBA" id="ARBA00022555"/>
    </source>
</evidence>
<evidence type="ECO:0000256" key="11">
    <source>
        <dbReference type="ARBA" id="ARBA00022741"/>
    </source>
</evidence>
<dbReference type="GO" id="GO:0016740">
    <property type="term" value="F:transferase activity"/>
    <property type="evidence" value="ECO:0007669"/>
    <property type="project" value="UniProtKB-ARBA"/>
</dbReference>
<evidence type="ECO:0000256" key="17">
    <source>
        <dbReference type="ARBA" id="ARBA00033189"/>
    </source>
</evidence>
<dbReference type="GO" id="GO:0005524">
    <property type="term" value="F:ATP binding"/>
    <property type="evidence" value="ECO:0007669"/>
    <property type="project" value="UniProtKB-KW"/>
</dbReference>
<evidence type="ECO:0000259" key="19">
    <source>
        <dbReference type="PROSITE" id="PS51447"/>
    </source>
</evidence>
<dbReference type="SMART" id="SM00896">
    <property type="entry name" value="FDX-ACB"/>
    <property type="match status" value="1"/>
</dbReference>
<dbReference type="SUPFAM" id="SSF54991">
    <property type="entry name" value="Anticodon-binding domain of PheRS"/>
    <property type="match status" value="1"/>
</dbReference>
<dbReference type="InterPro" id="IPR041616">
    <property type="entry name" value="PheRS_beta_core"/>
</dbReference>
<gene>
    <name evidence="20" type="ORF">IAA45_11595</name>
</gene>
<evidence type="ECO:0000256" key="3">
    <source>
        <dbReference type="ARBA" id="ARBA00008653"/>
    </source>
</evidence>
<keyword evidence="8" id="KW-0820">tRNA-binding</keyword>
<sequence length="162" mass="17964">YRPDGAYSFLHPGRQATIYYQGENVGYLGEVHPLVADTYGIGEKAYVAVIDILTILHFASFNHKYTGIAKYPSTSRDISMVVPKSVLAGDIEAVIAQRGGKILESYQLFDIYEGSQIKEGYKSMAYSIVFRAKDKTLEEAEITAAMKKILNGLEDLGIELRS</sequence>
<dbReference type="GO" id="GO:0004826">
    <property type="term" value="F:phenylalanine-tRNA ligase activity"/>
    <property type="evidence" value="ECO:0007669"/>
    <property type="project" value="UniProtKB-EC"/>
</dbReference>
<evidence type="ECO:0000256" key="16">
    <source>
        <dbReference type="ARBA" id="ARBA00023146"/>
    </source>
</evidence>
<keyword evidence="13" id="KW-0460">Magnesium</keyword>
<dbReference type="Gene3D" id="3.30.930.10">
    <property type="entry name" value="Bira Bifunctional Protein, Domain 2"/>
    <property type="match status" value="1"/>
</dbReference>
<evidence type="ECO:0000256" key="13">
    <source>
        <dbReference type="ARBA" id="ARBA00022842"/>
    </source>
</evidence>
<reference evidence="20" key="1">
    <citation type="journal article" date="2021" name="PeerJ">
        <title>Extensive microbial diversity within the chicken gut microbiome revealed by metagenomics and culture.</title>
        <authorList>
            <person name="Gilroy R."/>
            <person name="Ravi A."/>
            <person name="Getino M."/>
            <person name="Pursley I."/>
            <person name="Horton D.L."/>
            <person name="Alikhan N.F."/>
            <person name="Baker D."/>
            <person name="Gharbi K."/>
            <person name="Hall N."/>
            <person name="Watson M."/>
            <person name="Adriaenssens E.M."/>
            <person name="Foster-Nyarko E."/>
            <person name="Jarju S."/>
            <person name="Secka A."/>
            <person name="Antonio M."/>
            <person name="Oren A."/>
            <person name="Chaudhuri R.R."/>
            <person name="La Ragione R."/>
            <person name="Hildebrand F."/>
            <person name="Pallen M.J."/>
        </authorList>
    </citation>
    <scope>NUCLEOTIDE SEQUENCE</scope>
    <source>
        <strain evidence="20">ChiSjej1B19-8411</strain>
    </source>
</reference>
<feature type="domain" description="FDX-ACB" evidence="19">
    <location>
        <begin position="69"/>
        <end position="161"/>
    </location>
</feature>
<keyword evidence="7" id="KW-0963">Cytoplasm</keyword>
<evidence type="ECO:0000256" key="9">
    <source>
        <dbReference type="ARBA" id="ARBA00022598"/>
    </source>
</evidence>
<comment type="subcellular location">
    <subcellularLocation>
        <location evidence="2">Cytoplasm</location>
    </subcellularLocation>
</comment>
<evidence type="ECO:0000256" key="12">
    <source>
        <dbReference type="ARBA" id="ARBA00022840"/>
    </source>
</evidence>
<reference evidence="20" key="2">
    <citation type="submission" date="2021-04" db="EMBL/GenBank/DDBJ databases">
        <authorList>
            <person name="Gilroy R."/>
        </authorList>
    </citation>
    <scope>NUCLEOTIDE SEQUENCE</scope>
    <source>
        <strain evidence="20">ChiSjej1B19-8411</strain>
    </source>
</reference>
<keyword evidence="11" id="KW-0547">Nucleotide-binding</keyword>
<evidence type="ECO:0000313" key="21">
    <source>
        <dbReference type="Proteomes" id="UP000886817"/>
    </source>
</evidence>
<dbReference type="InterPro" id="IPR045864">
    <property type="entry name" value="aa-tRNA-synth_II/BPL/LPL"/>
</dbReference>
<accession>A0A9D2B4M5</accession>
<dbReference type="PROSITE" id="PS51447">
    <property type="entry name" value="FDX_ACB"/>
    <property type="match status" value="1"/>
</dbReference>
<dbReference type="GO" id="GO:0006412">
    <property type="term" value="P:translation"/>
    <property type="evidence" value="ECO:0007669"/>
    <property type="project" value="UniProtKB-KW"/>
</dbReference>
<evidence type="ECO:0000256" key="18">
    <source>
        <dbReference type="ARBA" id="ARBA00049255"/>
    </source>
</evidence>
<dbReference type="Proteomes" id="UP000886817">
    <property type="component" value="Unassembled WGS sequence"/>
</dbReference>
<dbReference type="EC" id="6.1.1.20" evidence="5"/>
<comment type="cofactor">
    <cofactor evidence="1">
        <name>Mg(2+)</name>
        <dbReference type="ChEBI" id="CHEBI:18420"/>
    </cofactor>
</comment>
<dbReference type="EMBL" id="DXEX01000246">
    <property type="protein sequence ID" value="HIX60341.1"/>
    <property type="molecule type" value="Genomic_DNA"/>
</dbReference>
<dbReference type="InterPro" id="IPR036690">
    <property type="entry name" value="Fdx_antiC-bd_sf"/>
</dbReference>
<comment type="caution">
    <text evidence="20">The sequence shown here is derived from an EMBL/GenBank/DDBJ whole genome shotgun (WGS) entry which is preliminary data.</text>
</comment>
<comment type="subunit">
    <text evidence="4">Tetramer of two alpha and two beta subunits.</text>
</comment>
<dbReference type="Pfam" id="PF03147">
    <property type="entry name" value="FDX-ACB"/>
    <property type="match status" value="1"/>
</dbReference>
<keyword evidence="12" id="KW-0067">ATP-binding</keyword>
<comment type="similarity">
    <text evidence="3">Belongs to the phenylalanyl-tRNA synthetase beta subunit family. Type 1 subfamily.</text>
</comment>
<evidence type="ECO:0000256" key="5">
    <source>
        <dbReference type="ARBA" id="ARBA00012814"/>
    </source>
</evidence>
<keyword evidence="15" id="KW-0648">Protein biosynthesis</keyword>
<dbReference type="FunFam" id="3.30.70.380:FF:000001">
    <property type="entry name" value="Phenylalanine--tRNA ligase beta subunit"/>
    <property type="match status" value="1"/>
</dbReference>
<keyword evidence="16" id="KW-0030">Aminoacyl-tRNA synthetase</keyword>
<dbReference type="GO" id="GO:0005737">
    <property type="term" value="C:cytoplasm"/>
    <property type="evidence" value="ECO:0007669"/>
    <property type="project" value="UniProtKB-SubCell"/>
</dbReference>
<dbReference type="GO" id="GO:0000049">
    <property type="term" value="F:tRNA binding"/>
    <property type="evidence" value="ECO:0007669"/>
    <property type="project" value="UniProtKB-KW"/>
</dbReference>
<evidence type="ECO:0000256" key="4">
    <source>
        <dbReference type="ARBA" id="ARBA00011209"/>
    </source>
</evidence>
<organism evidence="20 21">
    <name type="scientific">Candidatus Blautia gallistercoris</name>
    <dbReference type="NCBI Taxonomy" id="2838490"/>
    <lineage>
        <taxon>Bacteria</taxon>
        <taxon>Bacillati</taxon>
        <taxon>Bacillota</taxon>
        <taxon>Clostridia</taxon>
        <taxon>Lachnospirales</taxon>
        <taxon>Lachnospiraceae</taxon>
        <taxon>Blautia</taxon>
    </lineage>
</organism>
<keyword evidence="14" id="KW-0694">RNA-binding</keyword>
<evidence type="ECO:0000256" key="7">
    <source>
        <dbReference type="ARBA" id="ARBA00022490"/>
    </source>
</evidence>
<evidence type="ECO:0000256" key="15">
    <source>
        <dbReference type="ARBA" id="ARBA00022917"/>
    </source>
</evidence>
<dbReference type="InterPro" id="IPR005121">
    <property type="entry name" value="Fdx_antiC-bd"/>
</dbReference>
<dbReference type="GO" id="GO:0046872">
    <property type="term" value="F:metal ion binding"/>
    <property type="evidence" value="ECO:0007669"/>
    <property type="project" value="UniProtKB-KW"/>
</dbReference>
<dbReference type="GO" id="GO:0140096">
    <property type="term" value="F:catalytic activity, acting on a protein"/>
    <property type="evidence" value="ECO:0007669"/>
    <property type="project" value="UniProtKB-ARBA"/>
</dbReference>
<feature type="non-terminal residue" evidence="20">
    <location>
        <position position="1"/>
    </location>
</feature>
<name>A0A9D2B4M5_9FIRM</name>
<evidence type="ECO:0000313" key="20">
    <source>
        <dbReference type="EMBL" id="HIX60341.1"/>
    </source>
</evidence>
<keyword evidence="10" id="KW-0479">Metal-binding</keyword>
<evidence type="ECO:0000256" key="2">
    <source>
        <dbReference type="ARBA" id="ARBA00004496"/>
    </source>
</evidence>
<evidence type="ECO:0000256" key="6">
    <source>
        <dbReference type="ARBA" id="ARBA00017032"/>
    </source>
</evidence>
<evidence type="ECO:0000256" key="1">
    <source>
        <dbReference type="ARBA" id="ARBA00001946"/>
    </source>
</evidence>
<evidence type="ECO:0000256" key="10">
    <source>
        <dbReference type="ARBA" id="ARBA00022723"/>
    </source>
</evidence>
<comment type="catalytic activity">
    <reaction evidence="18">
        <text>tRNA(Phe) + L-phenylalanine + ATP = L-phenylalanyl-tRNA(Phe) + AMP + diphosphate + H(+)</text>
        <dbReference type="Rhea" id="RHEA:19413"/>
        <dbReference type="Rhea" id="RHEA-COMP:9668"/>
        <dbReference type="Rhea" id="RHEA-COMP:9699"/>
        <dbReference type="ChEBI" id="CHEBI:15378"/>
        <dbReference type="ChEBI" id="CHEBI:30616"/>
        <dbReference type="ChEBI" id="CHEBI:33019"/>
        <dbReference type="ChEBI" id="CHEBI:58095"/>
        <dbReference type="ChEBI" id="CHEBI:78442"/>
        <dbReference type="ChEBI" id="CHEBI:78531"/>
        <dbReference type="ChEBI" id="CHEBI:456215"/>
        <dbReference type="EC" id="6.1.1.20"/>
    </reaction>
</comment>
<dbReference type="Gene3D" id="3.30.70.380">
    <property type="entry name" value="Ferrodoxin-fold anticodon-binding domain"/>
    <property type="match status" value="1"/>
</dbReference>
<keyword evidence="9 20" id="KW-0436">Ligase</keyword>